<comment type="similarity">
    <text evidence="3 11">Belongs to the NadD family.</text>
</comment>
<evidence type="ECO:0000256" key="4">
    <source>
        <dbReference type="ARBA" id="ARBA00022642"/>
    </source>
</evidence>
<keyword evidence="4 11" id="KW-0662">Pyridine nucleotide biosynthesis</keyword>
<evidence type="ECO:0000256" key="3">
    <source>
        <dbReference type="ARBA" id="ARBA00009014"/>
    </source>
</evidence>
<organism evidence="13 14">
    <name type="scientific">Ferrimonas gelatinilytica</name>
    <dbReference type="NCBI Taxonomy" id="1255257"/>
    <lineage>
        <taxon>Bacteria</taxon>
        <taxon>Pseudomonadati</taxon>
        <taxon>Pseudomonadota</taxon>
        <taxon>Gammaproteobacteria</taxon>
        <taxon>Alteromonadales</taxon>
        <taxon>Ferrimonadaceae</taxon>
        <taxon>Ferrimonas</taxon>
    </lineage>
</organism>
<keyword evidence="14" id="KW-1185">Reference proteome</keyword>
<gene>
    <name evidence="11 13" type="primary">nadD</name>
    <name evidence="13" type="ORF">GCM10025772_18860</name>
</gene>
<sequence>MTAVQGRPLGIFGGTFDPVHNGHLRCAYEVGQTLDFEQVLMLPNRLPPHKATPGVSPEHRLAMVNAAIEGVPGLVVDDRELNREDLSFTVDTLESLRAERPRQPLCFIVGMDSLLGFHRWHRPERILELAHLVVCHRPGHPLASDSPAAPWLARHRLQSPRQLHQQLGGGILLTPVTPLEIASSTLRHQLKQGLLPHYLMPPAVLAYIEQHRLYPRDDGGGADKSL</sequence>
<reference evidence="14" key="1">
    <citation type="journal article" date="2019" name="Int. J. Syst. Evol. Microbiol.">
        <title>The Global Catalogue of Microorganisms (GCM) 10K type strain sequencing project: providing services to taxonomists for standard genome sequencing and annotation.</title>
        <authorList>
            <consortium name="The Broad Institute Genomics Platform"/>
            <consortium name="The Broad Institute Genome Sequencing Center for Infectious Disease"/>
            <person name="Wu L."/>
            <person name="Ma J."/>
        </authorList>
    </citation>
    <scope>NUCLEOTIDE SEQUENCE [LARGE SCALE GENOMIC DNA]</scope>
    <source>
        <strain evidence="14">JCM 18720</strain>
    </source>
</reference>
<dbReference type="RefSeq" id="WP_345316806.1">
    <property type="nucleotide sequence ID" value="NZ_BAABLF010000012.1"/>
</dbReference>
<name>A0ABP9S770_9GAMM</name>
<accession>A0ABP9S770</accession>
<dbReference type="Pfam" id="PF01467">
    <property type="entry name" value="CTP_transf_like"/>
    <property type="match status" value="1"/>
</dbReference>
<dbReference type="EMBL" id="BAABLF010000012">
    <property type="protein sequence ID" value="GAA5191632.1"/>
    <property type="molecule type" value="Genomic_DNA"/>
</dbReference>
<dbReference type="NCBIfam" id="NF000840">
    <property type="entry name" value="PRK00071.1-3"/>
    <property type="match status" value="1"/>
</dbReference>
<dbReference type="NCBIfam" id="NF000839">
    <property type="entry name" value="PRK00071.1-1"/>
    <property type="match status" value="1"/>
</dbReference>
<dbReference type="InterPro" id="IPR005248">
    <property type="entry name" value="NadD/NMNAT"/>
</dbReference>
<dbReference type="NCBIfam" id="TIGR00125">
    <property type="entry name" value="cyt_tran_rel"/>
    <property type="match status" value="1"/>
</dbReference>
<dbReference type="Gene3D" id="3.40.50.620">
    <property type="entry name" value="HUPs"/>
    <property type="match status" value="1"/>
</dbReference>
<keyword evidence="5 11" id="KW-0808">Transferase</keyword>
<keyword evidence="8 11" id="KW-0067">ATP-binding</keyword>
<evidence type="ECO:0000313" key="14">
    <source>
        <dbReference type="Proteomes" id="UP001501600"/>
    </source>
</evidence>
<dbReference type="NCBIfam" id="TIGR00482">
    <property type="entry name" value="nicotinate (nicotinamide) nucleotide adenylyltransferase"/>
    <property type="match status" value="1"/>
</dbReference>
<dbReference type="SUPFAM" id="SSF52374">
    <property type="entry name" value="Nucleotidylyl transferase"/>
    <property type="match status" value="1"/>
</dbReference>
<evidence type="ECO:0000256" key="10">
    <source>
        <dbReference type="ARBA" id="ARBA00048721"/>
    </source>
</evidence>
<evidence type="ECO:0000256" key="1">
    <source>
        <dbReference type="ARBA" id="ARBA00002324"/>
    </source>
</evidence>
<dbReference type="Proteomes" id="UP001501600">
    <property type="component" value="Unassembled WGS sequence"/>
</dbReference>
<comment type="pathway">
    <text evidence="2 11">Cofactor biosynthesis; NAD(+) biosynthesis; deamido-NAD(+) from nicotinate D-ribonucleotide: step 1/1.</text>
</comment>
<evidence type="ECO:0000256" key="2">
    <source>
        <dbReference type="ARBA" id="ARBA00005019"/>
    </source>
</evidence>
<dbReference type="InterPro" id="IPR014729">
    <property type="entry name" value="Rossmann-like_a/b/a_fold"/>
</dbReference>
<evidence type="ECO:0000256" key="7">
    <source>
        <dbReference type="ARBA" id="ARBA00022741"/>
    </source>
</evidence>
<keyword evidence="6 11" id="KW-0548">Nucleotidyltransferase</keyword>
<dbReference type="HAMAP" id="MF_00244">
    <property type="entry name" value="NaMN_adenylyltr"/>
    <property type="match status" value="1"/>
</dbReference>
<proteinExistence type="inferred from homology"/>
<protein>
    <recommendedName>
        <fullName evidence="11">Probable nicotinate-nucleotide adenylyltransferase</fullName>
        <ecNumber evidence="11">2.7.7.18</ecNumber>
    </recommendedName>
    <alternativeName>
        <fullName evidence="11">Deamido-NAD(+) diphosphorylase</fullName>
    </alternativeName>
    <alternativeName>
        <fullName evidence="11">Deamido-NAD(+) pyrophosphorylase</fullName>
    </alternativeName>
    <alternativeName>
        <fullName evidence="11">Nicotinate mononucleotide adenylyltransferase</fullName>
        <shortName evidence="11">NaMN adenylyltransferase</shortName>
    </alternativeName>
</protein>
<evidence type="ECO:0000256" key="9">
    <source>
        <dbReference type="ARBA" id="ARBA00023027"/>
    </source>
</evidence>
<dbReference type="PANTHER" id="PTHR39321">
    <property type="entry name" value="NICOTINATE-NUCLEOTIDE ADENYLYLTRANSFERASE-RELATED"/>
    <property type="match status" value="1"/>
</dbReference>
<dbReference type="EC" id="2.7.7.18" evidence="11"/>
<keyword evidence="7 11" id="KW-0547">Nucleotide-binding</keyword>
<dbReference type="PANTHER" id="PTHR39321:SF3">
    <property type="entry name" value="PHOSPHOPANTETHEINE ADENYLYLTRANSFERASE"/>
    <property type="match status" value="1"/>
</dbReference>
<evidence type="ECO:0000256" key="8">
    <source>
        <dbReference type="ARBA" id="ARBA00022840"/>
    </source>
</evidence>
<comment type="function">
    <text evidence="1 11">Catalyzes the reversible adenylation of nicotinate mononucleotide (NaMN) to nicotinic acid adenine dinucleotide (NaAD).</text>
</comment>
<evidence type="ECO:0000259" key="12">
    <source>
        <dbReference type="Pfam" id="PF01467"/>
    </source>
</evidence>
<comment type="caution">
    <text evidence="13">The sequence shown here is derived from an EMBL/GenBank/DDBJ whole genome shotgun (WGS) entry which is preliminary data.</text>
</comment>
<keyword evidence="9 11" id="KW-0520">NAD</keyword>
<evidence type="ECO:0000256" key="6">
    <source>
        <dbReference type="ARBA" id="ARBA00022695"/>
    </source>
</evidence>
<feature type="domain" description="Cytidyltransferase-like" evidence="12">
    <location>
        <begin position="11"/>
        <end position="171"/>
    </location>
</feature>
<comment type="catalytic activity">
    <reaction evidence="10 11">
        <text>nicotinate beta-D-ribonucleotide + ATP + H(+) = deamido-NAD(+) + diphosphate</text>
        <dbReference type="Rhea" id="RHEA:22860"/>
        <dbReference type="ChEBI" id="CHEBI:15378"/>
        <dbReference type="ChEBI" id="CHEBI:30616"/>
        <dbReference type="ChEBI" id="CHEBI:33019"/>
        <dbReference type="ChEBI" id="CHEBI:57502"/>
        <dbReference type="ChEBI" id="CHEBI:58437"/>
        <dbReference type="EC" id="2.7.7.18"/>
    </reaction>
</comment>
<dbReference type="InterPro" id="IPR004821">
    <property type="entry name" value="Cyt_trans-like"/>
</dbReference>
<dbReference type="GO" id="GO:0016779">
    <property type="term" value="F:nucleotidyltransferase activity"/>
    <property type="evidence" value="ECO:0007669"/>
    <property type="project" value="UniProtKB-KW"/>
</dbReference>
<dbReference type="CDD" id="cd02165">
    <property type="entry name" value="NMNAT"/>
    <property type="match status" value="1"/>
</dbReference>
<evidence type="ECO:0000256" key="5">
    <source>
        <dbReference type="ARBA" id="ARBA00022679"/>
    </source>
</evidence>
<evidence type="ECO:0000313" key="13">
    <source>
        <dbReference type="EMBL" id="GAA5191632.1"/>
    </source>
</evidence>
<evidence type="ECO:0000256" key="11">
    <source>
        <dbReference type="HAMAP-Rule" id="MF_00244"/>
    </source>
</evidence>